<reference evidence="3" key="1">
    <citation type="submission" date="2023-02" db="EMBL/GenBank/DDBJ databases">
        <authorList>
            <person name="Palmer J.M."/>
        </authorList>
    </citation>
    <scope>NUCLEOTIDE SEQUENCE</scope>
    <source>
        <strain evidence="3">FW57</strain>
    </source>
</reference>
<dbReference type="AlphaFoldDB" id="A0AAD4F514"/>
<feature type="compositionally biased region" description="Acidic residues" evidence="2">
    <location>
        <begin position="172"/>
        <end position="203"/>
    </location>
</feature>
<evidence type="ECO:0000256" key="1">
    <source>
        <dbReference type="ARBA" id="ARBA00010098"/>
    </source>
</evidence>
<dbReference type="Pfam" id="PF05327">
    <property type="entry name" value="RRN3"/>
    <property type="match status" value="1"/>
</dbReference>
<dbReference type="EMBL" id="JAHCVI010000001">
    <property type="protein sequence ID" value="KAG7293050.1"/>
    <property type="molecule type" value="Genomic_DNA"/>
</dbReference>
<dbReference type="Proteomes" id="UP001197093">
    <property type="component" value="Unassembled WGS sequence"/>
</dbReference>
<protein>
    <submittedName>
        <fullName evidence="3">Uncharacterized protein</fullName>
    </submittedName>
</protein>
<proteinExistence type="inferred from homology"/>
<sequence length="223" mass="25567">MPLTIISAYFQGLLYIFCFRWRDLIDRDLLPPTLDWDDPASFIGQELPWMAGLKSTLQANIGSKLNPLKCCSPVIVDEFARLSHHLRLIYIYPQIEKNKSVHLSQFFTGSYATGGALRDTGFEFDDEKWTHLEACFPFDPFQLPTARRWLDLQNSYVTWQPMALLGPHLRDEDDDDEDGEVSEEEEEDSEFEEGGYDDEEDGDGLVGSFKEDTATDEEGEGYE</sequence>
<dbReference type="PANTHER" id="PTHR12790:SF0">
    <property type="entry name" value="RNA POLYMERASE I-SPECIFIC TRANSCRIPTION INITIATION FACTOR RRN3-RELATED"/>
    <property type="match status" value="1"/>
</dbReference>
<dbReference type="GO" id="GO:0006361">
    <property type="term" value="P:transcription initiation at RNA polymerase I promoter"/>
    <property type="evidence" value="ECO:0007669"/>
    <property type="project" value="InterPro"/>
</dbReference>
<dbReference type="GO" id="GO:0005634">
    <property type="term" value="C:nucleus"/>
    <property type="evidence" value="ECO:0007669"/>
    <property type="project" value="TreeGrafter"/>
</dbReference>
<comment type="caution">
    <text evidence="3">The sequence shown here is derived from an EMBL/GenBank/DDBJ whole genome shotgun (WGS) entry which is preliminary data.</text>
</comment>
<dbReference type="PANTHER" id="PTHR12790">
    <property type="entry name" value="TRANSCRIPTION INITIATION FACTOR IA RRN3"/>
    <property type="match status" value="1"/>
</dbReference>
<evidence type="ECO:0000313" key="4">
    <source>
        <dbReference type="Proteomes" id="UP001197093"/>
    </source>
</evidence>
<organism evidence="3 4">
    <name type="scientific">Staphylotrichum longicolle</name>
    <dbReference type="NCBI Taxonomy" id="669026"/>
    <lineage>
        <taxon>Eukaryota</taxon>
        <taxon>Fungi</taxon>
        <taxon>Dikarya</taxon>
        <taxon>Ascomycota</taxon>
        <taxon>Pezizomycotina</taxon>
        <taxon>Sordariomycetes</taxon>
        <taxon>Sordariomycetidae</taxon>
        <taxon>Sordariales</taxon>
        <taxon>Chaetomiaceae</taxon>
        <taxon>Staphylotrichum</taxon>
    </lineage>
</organism>
<accession>A0AAD4F514</accession>
<feature type="region of interest" description="Disordered" evidence="2">
    <location>
        <begin position="167"/>
        <end position="223"/>
    </location>
</feature>
<keyword evidence="4" id="KW-1185">Reference proteome</keyword>
<gene>
    <name evidence="3" type="ORF">NEMBOFW57_003096</name>
</gene>
<feature type="compositionally biased region" description="Acidic residues" evidence="2">
    <location>
        <begin position="214"/>
        <end position="223"/>
    </location>
</feature>
<dbReference type="GO" id="GO:0001181">
    <property type="term" value="F:RNA polymerase I general transcription initiation factor activity"/>
    <property type="evidence" value="ECO:0007669"/>
    <property type="project" value="InterPro"/>
</dbReference>
<name>A0AAD4F514_9PEZI</name>
<evidence type="ECO:0000313" key="3">
    <source>
        <dbReference type="EMBL" id="KAG7293050.1"/>
    </source>
</evidence>
<dbReference type="GO" id="GO:0001042">
    <property type="term" value="F:RNA polymerase I core binding"/>
    <property type="evidence" value="ECO:0007669"/>
    <property type="project" value="TreeGrafter"/>
</dbReference>
<evidence type="ECO:0000256" key="2">
    <source>
        <dbReference type="SAM" id="MobiDB-lite"/>
    </source>
</evidence>
<dbReference type="InterPro" id="IPR007991">
    <property type="entry name" value="RNA_pol_I_trans_ini_fac_RRN3"/>
</dbReference>
<comment type="similarity">
    <text evidence="1">Belongs to the RRN3 family.</text>
</comment>